<accession>A0A6G0XU18</accession>
<keyword evidence="3 6" id="KW-0812">Transmembrane</keyword>
<feature type="transmembrane region" description="Helical" evidence="6">
    <location>
        <begin position="73"/>
        <end position="100"/>
    </location>
</feature>
<feature type="transmembrane region" description="Helical" evidence="6">
    <location>
        <begin position="172"/>
        <end position="199"/>
    </location>
</feature>
<feature type="transmembrane region" description="Helical" evidence="6">
    <location>
        <begin position="429"/>
        <end position="450"/>
    </location>
</feature>
<feature type="transmembrane region" description="Helical" evidence="6">
    <location>
        <begin position="32"/>
        <end position="61"/>
    </location>
</feature>
<dbReference type="GO" id="GO:0005886">
    <property type="term" value="C:plasma membrane"/>
    <property type="evidence" value="ECO:0007669"/>
    <property type="project" value="UniProtKB-SubCell"/>
</dbReference>
<evidence type="ECO:0000256" key="5">
    <source>
        <dbReference type="ARBA" id="ARBA00023136"/>
    </source>
</evidence>
<dbReference type="EMBL" id="VJMJ01000010">
    <property type="protein sequence ID" value="KAF0744137.1"/>
    <property type="molecule type" value="Genomic_DNA"/>
</dbReference>
<keyword evidence="5 6" id="KW-0472">Membrane</keyword>
<evidence type="ECO:0000256" key="2">
    <source>
        <dbReference type="ARBA" id="ARBA00007168"/>
    </source>
</evidence>
<proteinExistence type="inferred from homology"/>
<comment type="subcellular location">
    <subcellularLocation>
        <location evidence="6">Cell membrane</location>
        <topology evidence="6">Multi-pass membrane protein</topology>
    </subcellularLocation>
    <subcellularLocation>
        <location evidence="1">Membrane</location>
        <topology evidence="1">Multi-pass membrane protein</topology>
    </subcellularLocation>
</comment>
<dbReference type="VEuPathDB" id="FungiDB:AeMF1_001437"/>
<organism evidence="7 8">
    <name type="scientific">Aphanomyces euteiches</name>
    <dbReference type="NCBI Taxonomy" id="100861"/>
    <lineage>
        <taxon>Eukaryota</taxon>
        <taxon>Sar</taxon>
        <taxon>Stramenopiles</taxon>
        <taxon>Oomycota</taxon>
        <taxon>Saprolegniomycetes</taxon>
        <taxon>Saprolegniales</taxon>
        <taxon>Verrucalvaceae</taxon>
        <taxon>Aphanomyces</taxon>
    </lineage>
</organism>
<evidence type="ECO:0000256" key="4">
    <source>
        <dbReference type="ARBA" id="ARBA00022989"/>
    </source>
</evidence>
<dbReference type="GO" id="GO:0022857">
    <property type="term" value="F:transmembrane transporter activity"/>
    <property type="evidence" value="ECO:0007669"/>
    <property type="project" value="UniProtKB-UniRule"/>
</dbReference>
<dbReference type="PANTHER" id="PTHR12385:SF4">
    <property type="entry name" value="PROTEIN PNS1"/>
    <property type="match status" value="1"/>
</dbReference>
<dbReference type="Pfam" id="PF04515">
    <property type="entry name" value="Choline_transpo"/>
    <property type="match status" value="1"/>
</dbReference>
<reference evidence="7 8" key="1">
    <citation type="submission" date="2019-07" db="EMBL/GenBank/DDBJ databases">
        <title>Genomics analysis of Aphanomyces spp. identifies a new class of oomycete effector associated with host adaptation.</title>
        <authorList>
            <person name="Gaulin E."/>
        </authorList>
    </citation>
    <scope>NUCLEOTIDE SEQUENCE [LARGE SCALE GENOMIC DNA]</scope>
    <source>
        <strain evidence="7 8">ATCC 201684</strain>
    </source>
</reference>
<keyword evidence="8" id="KW-1185">Reference proteome</keyword>
<keyword evidence="4 6" id="KW-1133">Transmembrane helix</keyword>
<name>A0A6G0XU18_9STRA</name>
<feature type="transmembrane region" description="Helical" evidence="6">
    <location>
        <begin position="396"/>
        <end position="417"/>
    </location>
</feature>
<protein>
    <recommendedName>
        <fullName evidence="6">Choline transporter-like protein</fullName>
    </recommendedName>
</protein>
<dbReference type="PANTHER" id="PTHR12385">
    <property type="entry name" value="CHOLINE TRANSPORTER-LIKE (SLC FAMILY 44)"/>
    <property type="match status" value="1"/>
</dbReference>
<feature type="transmembrane region" description="Helical" evidence="6">
    <location>
        <begin position="106"/>
        <end position="136"/>
    </location>
</feature>
<comment type="function">
    <text evidence="6">Choline transporter.</text>
</comment>
<sequence length="497" mass="53376">MSVHVAQAPTTGIQVIKPDPPADANAWKDVPFAVLFGAHVIAIIVVMIVLGLPLLTAFNGLSVTEYDSSDMKTIVAFSGCMAVVASLVAYALVNVVVAYAKDVITIVLWTNFTLCIVFAAVAIAAKVAILAAIFILCALLNLCYNRMVRSRIPFAAANLHVAAAAVKEHWSIFPLAFIIMAFQVVWIFIWCVALIGVVVKLQDSTENPKGNTVGYPCRNNADCKSNNCGYFDSSVSQTTCLDPTPRGAIILNYALMLLSLYWGVTVIKNVLHTTVAGVVATWWTAGDSREVIKGSFRRAMTTSFGSICLGSLIVAILRTLESIANSSKKDGSVAGCIAECILSFMRSIVEYFNRWAFIYVAMYGFRFTQAGKCASGLFKQRGLSAVVNDDLVGQTLAFVSLICGLICGILGLVYSYIDPKHTSFTSAEVLFPIIGLAFGIGVTVIPLGVIDSAVATVFVCFAEDPASFGRTHAALHNDMVAAWRLAHPDIMLAFYPA</sequence>
<feature type="transmembrane region" description="Helical" evidence="6">
    <location>
        <begin position="260"/>
        <end position="283"/>
    </location>
</feature>
<evidence type="ECO:0000256" key="6">
    <source>
        <dbReference type="RuleBase" id="RU368066"/>
    </source>
</evidence>
<comment type="caution">
    <text evidence="7">The sequence shown here is derived from an EMBL/GenBank/DDBJ whole genome shotgun (WGS) entry which is preliminary data.</text>
</comment>
<dbReference type="InterPro" id="IPR007603">
    <property type="entry name" value="Choline_transptr-like"/>
</dbReference>
<evidence type="ECO:0000313" key="7">
    <source>
        <dbReference type="EMBL" id="KAF0744137.1"/>
    </source>
</evidence>
<evidence type="ECO:0000256" key="1">
    <source>
        <dbReference type="ARBA" id="ARBA00004141"/>
    </source>
</evidence>
<dbReference type="Proteomes" id="UP000481153">
    <property type="component" value="Unassembled WGS sequence"/>
</dbReference>
<evidence type="ECO:0000256" key="3">
    <source>
        <dbReference type="ARBA" id="ARBA00022692"/>
    </source>
</evidence>
<evidence type="ECO:0000313" key="8">
    <source>
        <dbReference type="Proteomes" id="UP000481153"/>
    </source>
</evidence>
<gene>
    <name evidence="7" type="ORF">Ae201684_001279</name>
</gene>
<dbReference type="AlphaFoldDB" id="A0A6G0XU18"/>
<comment type="similarity">
    <text evidence="2 6">Belongs to the CTL (choline transporter-like) family.</text>
</comment>